<dbReference type="PIRSF" id="PIRSF034303">
    <property type="entry name" value="DUF1694"/>
    <property type="match status" value="1"/>
</dbReference>
<dbReference type="SUPFAM" id="SSF160515">
    <property type="entry name" value="YueI-like"/>
    <property type="match status" value="1"/>
</dbReference>
<protein>
    <submittedName>
        <fullName evidence="1">Hypothetical cytosolic protein</fullName>
    </submittedName>
</protein>
<evidence type="ECO:0000313" key="2">
    <source>
        <dbReference type="Proteomes" id="UP000215144"/>
    </source>
</evidence>
<dbReference type="KEGG" id="saco:SAME_00835"/>
<accession>A0A239WW99</accession>
<dbReference type="InterPro" id="IPR012543">
    <property type="entry name" value="DUF1694"/>
</dbReference>
<gene>
    <name evidence="1" type="primary">yueI</name>
    <name evidence="1" type="ORF">SAMEA4504048_00835</name>
</gene>
<dbReference type="Proteomes" id="UP000215144">
    <property type="component" value="Chromosome 1"/>
</dbReference>
<dbReference type="RefSeq" id="WP_017770183.1">
    <property type="nucleotide sequence ID" value="NZ_LT906454.1"/>
</dbReference>
<dbReference type="Pfam" id="PF07997">
    <property type="entry name" value="DUF1694"/>
    <property type="match status" value="1"/>
</dbReference>
<proteinExistence type="predicted"/>
<organism evidence="1 2">
    <name type="scientific">Streptococcus acidominimus</name>
    <dbReference type="NCBI Taxonomy" id="1326"/>
    <lineage>
        <taxon>Bacteria</taxon>
        <taxon>Bacillati</taxon>
        <taxon>Bacillota</taxon>
        <taxon>Bacilli</taxon>
        <taxon>Lactobacillales</taxon>
        <taxon>Streptococcaceae</taxon>
        <taxon>Streptococcus</taxon>
    </lineage>
</organism>
<evidence type="ECO:0000313" key="1">
    <source>
        <dbReference type="EMBL" id="SNV38682.1"/>
    </source>
</evidence>
<name>A0A239WW99_STRAI</name>
<dbReference type="Gene3D" id="3.30.1330.30">
    <property type="match status" value="1"/>
</dbReference>
<dbReference type="AlphaFoldDB" id="A0A239WW99"/>
<sequence length="148" mass="16949">MTDINQTILERSSGNKVLNPDEQRYYLGTFKERVLVTVQTKDLNNENTLTLLNQAIQSELKQNDSLKMTIASEIPLEKQMAYMKNAKANHIPSSIIQNKITTSPFAIVLATDHAVNREETDLFKVFHLENQQTENAPKKNFLKRLFGK</sequence>
<reference evidence="1 2" key="1">
    <citation type="submission" date="2017-06" db="EMBL/GenBank/DDBJ databases">
        <authorList>
            <consortium name="Pathogen Informatics"/>
        </authorList>
    </citation>
    <scope>NUCLEOTIDE SEQUENCE [LARGE SCALE GENOMIC DNA]</scope>
    <source>
        <strain evidence="1 2">NCTC11291</strain>
    </source>
</reference>
<dbReference type="InterPro" id="IPR029064">
    <property type="entry name" value="Ribosomal_eL30-like_sf"/>
</dbReference>
<dbReference type="EMBL" id="LT906454">
    <property type="protein sequence ID" value="SNV38682.1"/>
    <property type="molecule type" value="Genomic_DNA"/>
</dbReference>
<dbReference type="OrthoDB" id="95278at2"/>